<proteinExistence type="predicted"/>
<dbReference type="InterPro" id="IPR033801">
    <property type="entry name" value="CBM6-CBM35-CBM36-like_1"/>
</dbReference>
<dbReference type="AlphaFoldDB" id="B9XHM6"/>
<accession>B9XHM6</accession>
<name>B9XHM6_PEDPL</name>
<dbReference type="RefSeq" id="WP_007415320.1">
    <property type="nucleotide sequence ID" value="NZ_ABOX02000015.1"/>
</dbReference>
<gene>
    <name evidence="4" type="ORF">Cflav_PD6194</name>
</gene>
<feature type="domain" description="Alpha-1,3-glucanase catalytic" evidence="3">
    <location>
        <begin position="219"/>
        <end position="530"/>
    </location>
</feature>
<evidence type="ECO:0000259" key="3">
    <source>
        <dbReference type="Pfam" id="PF22816"/>
    </source>
</evidence>
<dbReference type="InterPro" id="IPR012334">
    <property type="entry name" value="Pectin_lyas_fold"/>
</dbReference>
<keyword evidence="5" id="KW-1185">Reference proteome</keyword>
<organism evidence="4 5">
    <name type="scientific">Pedosphaera parvula (strain Ellin514)</name>
    <dbReference type="NCBI Taxonomy" id="320771"/>
    <lineage>
        <taxon>Bacteria</taxon>
        <taxon>Pseudomonadati</taxon>
        <taxon>Verrucomicrobiota</taxon>
        <taxon>Pedosphaerae</taxon>
        <taxon>Pedosphaerales</taxon>
        <taxon>Pedosphaeraceae</taxon>
        <taxon>Pedosphaera</taxon>
    </lineage>
</organism>
<evidence type="ECO:0000313" key="5">
    <source>
        <dbReference type="Proteomes" id="UP000003688"/>
    </source>
</evidence>
<dbReference type="InterPro" id="IPR006626">
    <property type="entry name" value="PbH1"/>
</dbReference>
<feature type="domain" description="CBM6/CBM35/CBM36-like 1" evidence="2">
    <location>
        <begin position="28"/>
        <end position="181"/>
    </location>
</feature>
<reference evidence="4 5" key="1">
    <citation type="journal article" date="2011" name="J. Bacteriol.">
        <title>Genome sequence of 'Pedosphaera parvula' Ellin514, an aerobic Verrucomicrobial isolate from pasture soil.</title>
        <authorList>
            <person name="Kant R."/>
            <person name="van Passel M.W."/>
            <person name="Sangwan P."/>
            <person name="Palva A."/>
            <person name="Lucas S."/>
            <person name="Copeland A."/>
            <person name="Lapidus A."/>
            <person name="Glavina Del Rio T."/>
            <person name="Dalin E."/>
            <person name="Tice H."/>
            <person name="Bruce D."/>
            <person name="Goodwin L."/>
            <person name="Pitluck S."/>
            <person name="Chertkov O."/>
            <person name="Larimer F.W."/>
            <person name="Land M.L."/>
            <person name="Hauser L."/>
            <person name="Brettin T.S."/>
            <person name="Detter J.C."/>
            <person name="Han S."/>
            <person name="de Vos W.M."/>
            <person name="Janssen P.H."/>
            <person name="Smidt H."/>
        </authorList>
    </citation>
    <scope>NUCLEOTIDE SEQUENCE [LARGE SCALE GENOMIC DNA]</scope>
    <source>
        <strain evidence="4 5">Ellin514</strain>
    </source>
</reference>
<evidence type="ECO:0000259" key="2">
    <source>
        <dbReference type="Pfam" id="PF22815"/>
    </source>
</evidence>
<dbReference type="SMART" id="SM00710">
    <property type="entry name" value="PbH1"/>
    <property type="match status" value="7"/>
</dbReference>
<feature type="signal peptide" evidence="1">
    <location>
        <begin position="1"/>
        <end position="22"/>
    </location>
</feature>
<evidence type="ECO:0000256" key="1">
    <source>
        <dbReference type="SAM" id="SignalP"/>
    </source>
</evidence>
<sequence length="573" mass="62270" precursor="true">MKALFRFAVFLFAAICSISVRAGVGADTPWTTYEAEEMKTTGTVLGPKYAPFLVETESSQQKCVKLAAPGEYVEFTAQSAANAIVVRYSLPDSETGGGISSSLGLYKNGKLVKLIPVTSRYSWLYGNYPFSNQPKGGKPRNFYNELRLKDQSIVKGDVIRLQKTEDNAAYCIIDLVDLEKIAPPLSAPTKSLSIMDFGAAGTGESDDTEALRKCIAAAKKQAKTVWVPAGVYKLTGDIVPSSDMTIQGAGMWHTTFVGDAELYSQAEKRIRFKLTGSNIRLADFAIEGKLNYRDDNEANDGIVGANCEKATISRVWVEHTKVGAWIYNGAKLTIEECRFRNLLADGVNFCVGTRESVVQNCTARGTGDDCFAIWPAPSDQGFAENNVPGLNIFRRCTGQLTFLANGAAIYGGTDNKVEDCLFTDISSGCGILISTTFPTSDEARKIDNNFSGTTVVRNCDLIRCGGYDHGWTWRGSFQLCMDRRSISGVQINNINIRDSFSDGLTIVAPGGKKGQGTLSNVRLENVNIPNCGIGSDSRRGLWIREDAAGSLVLVNSQIADIQNSSSKFEILRQ</sequence>
<keyword evidence="1" id="KW-0732">Signal</keyword>
<dbReference type="SUPFAM" id="SSF51126">
    <property type="entry name" value="Pectin lyase-like"/>
    <property type="match status" value="1"/>
</dbReference>
<dbReference type="Pfam" id="PF22815">
    <property type="entry name" value="CatAgl_D1"/>
    <property type="match status" value="1"/>
</dbReference>
<protein>
    <submittedName>
        <fullName evidence="4">Parallel beta-helix repeat protein</fullName>
    </submittedName>
</protein>
<dbReference type="STRING" id="320771.Cflav_PD6194"/>
<dbReference type="Proteomes" id="UP000003688">
    <property type="component" value="Unassembled WGS sequence"/>
</dbReference>
<dbReference type="InterPro" id="IPR011050">
    <property type="entry name" value="Pectin_lyase_fold/virulence"/>
</dbReference>
<evidence type="ECO:0000313" key="4">
    <source>
        <dbReference type="EMBL" id="EEF60604.1"/>
    </source>
</evidence>
<dbReference type="Gene3D" id="2.160.20.10">
    <property type="entry name" value="Single-stranded right-handed beta-helix, Pectin lyase-like"/>
    <property type="match status" value="1"/>
</dbReference>
<dbReference type="EMBL" id="ABOX02000015">
    <property type="protein sequence ID" value="EEF60604.1"/>
    <property type="molecule type" value="Genomic_DNA"/>
</dbReference>
<dbReference type="OrthoDB" id="197688at2"/>
<comment type="caution">
    <text evidence="4">The sequence shown here is derived from an EMBL/GenBank/DDBJ whole genome shotgun (WGS) entry which is preliminary data.</text>
</comment>
<dbReference type="Pfam" id="PF22816">
    <property type="entry name" value="CatAgl_D2"/>
    <property type="match status" value="1"/>
</dbReference>
<feature type="chain" id="PRO_5002893218" evidence="1">
    <location>
        <begin position="23"/>
        <end position="573"/>
    </location>
</feature>
<dbReference type="InterPro" id="IPR055149">
    <property type="entry name" value="Agl_cat_D2"/>
</dbReference>
<dbReference type="CDD" id="cd14490">
    <property type="entry name" value="CBM6-CBM35-CBM36_like_1"/>
    <property type="match status" value="1"/>
</dbReference>